<dbReference type="Proteomes" id="UP000219338">
    <property type="component" value="Unassembled WGS sequence"/>
</dbReference>
<evidence type="ECO:0000256" key="1">
    <source>
        <dbReference type="SAM" id="MobiDB-lite"/>
    </source>
</evidence>
<dbReference type="AlphaFoldDB" id="A0A284S367"/>
<feature type="region of interest" description="Disordered" evidence="1">
    <location>
        <begin position="333"/>
        <end position="352"/>
    </location>
</feature>
<gene>
    <name evidence="2" type="ORF">ARMOST_18956</name>
</gene>
<proteinExistence type="predicted"/>
<protein>
    <submittedName>
        <fullName evidence="2">Uncharacterized protein</fullName>
    </submittedName>
</protein>
<sequence length="673" mass="73768">MGDSDLVYSHRIPLVDFCSNLIGARAYTASYFETRLLHQAPVEEIYEALEKAHPYLEAHMDTLREFNLFDCRYGLALQSQIKRLVSRIHEEERPITWKRWELKDPEYLHDTYAVNETLCLPGDEEYETHGEHCVPECELKPFRWQTLPPPRRPQATPSPAKPSTEDTSPAAKKAPRPTMIRTPQPPKEPSFTSPAKKKVAVVLPPRSSGPSVPNTRKRQREQEALNTPPTAETSEKAKPTKSTTGPKARSARPSAPKAAVLKSALKKQTPAPSNVKRVVKKPALPENPSSDSETEPKSDEEDGAVSVEAVALDEQGIKSDEIEVPPVKRPRLALASAASSPPPRAYHPLTGEPLTGLLYVPLTAPSDPAPPLPPAGPSTKVKGKQKAAPPASPSPVPASQRSRPSRGRKPSPRSSKGRRKATCSPGPSSSNIADTVAGNHTSLEADNVDNTIYAWAFHPQIDLQFHEPPSRQALEYMKLSMLPSAPDSLTKPVSQIRNGREYVYRCHSDIDPHFIRPPLLTWPCYNCTLAGFPNECVFKGEVGEEICTKCKANHHGPCSAHWDANQLRLAATLLDPLTMSSDGAICRGVERVERINTKIALLGKAMHLLREDREKIIGELSDGLEAISSHEHGTEIIDAYAQVNDFLKSFVVRLGEGHEGSEDDDGASSSGAT</sequence>
<evidence type="ECO:0000313" key="3">
    <source>
        <dbReference type="Proteomes" id="UP000219338"/>
    </source>
</evidence>
<accession>A0A284S367</accession>
<dbReference type="EMBL" id="FUEG01000029">
    <property type="protein sequence ID" value="SJL15458.1"/>
    <property type="molecule type" value="Genomic_DNA"/>
</dbReference>
<reference evidence="3" key="1">
    <citation type="journal article" date="2017" name="Nat. Ecol. Evol.">
        <title>Genome expansion and lineage-specific genetic innovations in the forest pathogenic fungi Armillaria.</title>
        <authorList>
            <person name="Sipos G."/>
            <person name="Prasanna A.N."/>
            <person name="Walter M.C."/>
            <person name="O'Connor E."/>
            <person name="Balint B."/>
            <person name="Krizsan K."/>
            <person name="Kiss B."/>
            <person name="Hess J."/>
            <person name="Varga T."/>
            <person name="Slot J."/>
            <person name="Riley R."/>
            <person name="Boka B."/>
            <person name="Rigling D."/>
            <person name="Barry K."/>
            <person name="Lee J."/>
            <person name="Mihaltcheva S."/>
            <person name="LaButti K."/>
            <person name="Lipzen A."/>
            <person name="Waldron R."/>
            <person name="Moloney N.M."/>
            <person name="Sperisen C."/>
            <person name="Kredics L."/>
            <person name="Vagvoelgyi C."/>
            <person name="Patrignani A."/>
            <person name="Fitzpatrick D."/>
            <person name="Nagy I."/>
            <person name="Doyle S."/>
            <person name="Anderson J.B."/>
            <person name="Grigoriev I.V."/>
            <person name="Gueldener U."/>
            <person name="Muensterkoetter M."/>
            <person name="Nagy L.G."/>
        </authorList>
    </citation>
    <scope>NUCLEOTIDE SEQUENCE [LARGE SCALE GENOMIC DNA]</scope>
    <source>
        <strain evidence="3">C18/9</strain>
    </source>
</reference>
<feature type="region of interest" description="Disordered" evidence="1">
    <location>
        <begin position="359"/>
        <end position="435"/>
    </location>
</feature>
<feature type="compositionally biased region" description="Low complexity" evidence="1">
    <location>
        <begin position="246"/>
        <end position="259"/>
    </location>
</feature>
<dbReference type="OrthoDB" id="3044687at2759"/>
<feature type="region of interest" description="Disordered" evidence="1">
    <location>
        <begin position="144"/>
        <end position="327"/>
    </location>
</feature>
<feature type="compositionally biased region" description="Basic residues" evidence="1">
    <location>
        <begin position="403"/>
        <end position="421"/>
    </location>
</feature>
<organism evidence="2 3">
    <name type="scientific">Armillaria ostoyae</name>
    <name type="common">Armillaria root rot fungus</name>
    <dbReference type="NCBI Taxonomy" id="47428"/>
    <lineage>
        <taxon>Eukaryota</taxon>
        <taxon>Fungi</taxon>
        <taxon>Dikarya</taxon>
        <taxon>Basidiomycota</taxon>
        <taxon>Agaricomycotina</taxon>
        <taxon>Agaricomycetes</taxon>
        <taxon>Agaricomycetidae</taxon>
        <taxon>Agaricales</taxon>
        <taxon>Marasmiineae</taxon>
        <taxon>Physalacriaceae</taxon>
        <taxon>Armillaria</taxon>
    </lineage>
</organism>
<feature type="compositionally biased region" description="Polar residues" evidence="1">
    <location>
        <begin position="425"/>
        <end position="435"/>
    </location>
</feature>
<feature type="compositionally biased region" description="Pro residues" evidence="1">
    <location>
        <begin position="367"/>
        <end position="376"/>
    </location>
</feature>
<keyword evidence="3" id="KW-1185">Reference proteome</keyword>
<name>A0A284S367_ARMOS</name>
<dbReference type="STRING" id="47428.A0A284S367"/>
<evidence type="ECO:0000313" key="2">
    <source>
        <dbReference type="EMBL" id="SJL15458.1"/>
    </source>
</evidence>